<dbReference type="InterPro" id="IPR009297">
    <property type="entry name" value="DUF952"/>
</dbReference>
<evidence type="ECO:0000313" key="2">
    <source>
        <dbReference type="Proteomes" id="UP000182624"/>
    </source>
</evidence>
<dbReference type="EMBL" id="FOXO01000066">
    <property type="protein sequence ID" value="SFQ49544.1"/>
    <property type="molecule type" value="Genomic_DNA"/>
</dbReference>
<gene>
    <name evidence="1" type="ORF">SAMN04487928_1663</name>
</gene>
<reference evidence="2" key="1">
    <citation type="submission" date="2016-10" db="EMBL/GenBank/DDBJ databases">
        <authorList>
            <person name="Varghese N."/>
            <person name="Submissions S."/>
        </authorList>
    </citation>
    <scope>NUCLEOTIDE SEQUENCE [LARGE SCALE GENOMIC DNA]</scope>
    <source>
        <strain evidence="2">P18</strain>
    </source>
</reference>
<proteinExistence type="predicted"/>
<name>A0A1I5YZ66_9FIRM</name>
<keyword evidence="2" id="KW-1185">Reference proteome</keyword>
<evidence type="ECO:0000313" key="1">
    <source>
        <dbReference type="EMBL" id="SFQ49544.1"/>
    </source>
</evidence>
<dbReference type="Pfam" id="PF06108">
    <property type="entry name" value="DUF952"/>
    <property type="match status" value="1"/>
</dbReference>
<dbReference type="AlphaFoldDB" id="A0A1I5YZ66"/>
<dbReference type="OrthoDB" id="5638018at2"/>
<dbReference type="Proteomes" id="UP000182624">
    <property type="component" value="Unassembled WGS sequence"/>
</dbReference>
<sequence>MIAHCMKKNTWDKIKDDAYWGHLNIKNEGFVHCSPIKYLWRVLPNFEGVEEDLVIVCIDEEKLEAEIKYEDDDNCGRSYPHVYGVINNDAVIMVLDYLKDACGHYMKNPELADIIDE</sequence>
<accession>A0A1I5YZ66</accession>
<protein>
    <submittedName>
        <fullName evidence="1">Uncharacterized conserved protein, DUF952 family</fullName>
    </submittedName>
</protein>
<dbReference type="Gene3D" id="3.20.170.20">
    <property type="entry name" value="Protein of unknown function DUF952"/>
    <property type="match status" value="1"/>
</dbReference>
<organism evidence="1 2">
    <name type="scientific">Butyrivibrio proteoclasticus</name>
    <dbReference type="NCBI Taxonomy" id="43305"/>
    <lineage>
        <taxon>Bacteria</taxon>
        <taxon>Bacillati</taxon>
        <taxon>Bacillota</taxon>
        <taxon>Clostridia</taxon>
        <taxon>Lachnospirales</taxon>
        <taxon>Lachnospiraceae</taxon>
        <taxon>Butyrivibrio</taxon>
    </lineage>
</organism>
<dbReference type="SUPFAM" id="SSF56399">
    <property type="entry name" value="ADP-ribosylation"/>
    <property type="match status" value="1"/>
</dbReference>